<keyword evidence="3" id="KW-1185">Reference proteome</keyword>
<dbReference type="SUPFAM" id="SSF56436">
    <property type="entry name" value="C-type lectin-like"/>
    <property type="match status" value="1"/>
</dbReference>
<dbReference type="InterPro" id="IPR051043">
    <property type="entry name" value="Sulfatase_Mod_Factor_Kinase"/>
</dbReference>
<sequence>MVYIPSGTYTPFLSDKKTISKRKIKIPGFYLDQYPTSNLEFSQFLEKNPKWRKGLPSPLFADETYLAELDSNMLGSDSKKRNSPVTFVSWFSATAYCEFYGKRLPSSDEWEYVASIPPKNKDKKFIQSVILNWYGEKRPESLPERGKYKNRWGIYDMHGIIWEWVYDFNSSSVTEDSRADKDLERNLFCGGGALQANDFEDYASYMRFGYRSGLSGKYTAKYLGFRCASSSPPP</sequence>
<dbReference type="Proteomes" id="UP000245263">
    <property type="component" value="Chromosome 1"/>
</dbReference>
<evidence type="ECO:0000313" key="2">
    <source>
        <dbReference type="EMBL" id="BDA79265.1"/>
    </source>
</evidence>
<evidence type="ECO:0000313" key="3">
    <source>
        <dbReference type="Proteomes" id="UP000245263"/>
    </source>
</evidence>
<dbReference type="PANTHER" id="PTHR23150:SF19">
    <property type="entry name" value="FORMYLGLYCINE-GENERATING ENZYME"/>
    <property type="match status" value="1"/>
</dbReference>
<gene>
    <name evidence="2" type="ORF">LPTSP3_g21950</name>
</gene>
<name>A0ABN6KE18_9LEPT</name>
<proteinExistence type="predicted"/>
<dbReference type="InterPro" id="IPR005532">
    <property type="entry name" value="SUMF_dom"/>
</dbReference>
<dbReference type="Gene3D" id="3.90.1580.10">
    <property type="entry name" value="paralog of FGE (formylglycine-generating enzyme)"/>
    <property type="match status" value="1"/>
</dbReference>
<evidence type="ECO:0000259" key="1">
    <source>
        <dbReference type="Pfam" id="PF03781"/>
    </source>
</evidence>
<dbReference type="RefSeq" id="WP_109019581.1">
    <property type="nucleotide sequence ID" value="NZ_AP025028.1"/>
</dbReference>
<dbReference type="PANTHER" id="PTHR23150">
    <property type="entry name" value="SULFATASE MODIFYING FACTOR 1, 2"/>
    <property type="match status" value="1"/>
</dbReference>
<accession>A0ABN6KE18</accession>
<dbReference type="InterPro" id="IPR042095">
    <property type="entry name" value="SUMF_sf"/>
</dbReference>
<dbReference type="InterPro" id="IPR016187">
    <property type="entry name" value="CTDL_fold"/>
</dbReference>
<feature type="domain" description="Sulfatase-modifying factor enzyme-like" evidence="1">
    <location>
        <begin position="1"/>
        <end position="228"/>
    </location>
</feature>
<dbReference type="EMBL" id="AP025028">
    <property type="protein sequence ID" value="BDA79265.1"/>
    <property type="molecule type" value="Genomic_DNA"/>
</dbReference>
<dbReference type="Pfam" id="PF03781">
    <property type="entry name" value="FGE-sulfatase"/>
    <property type="match status" value="1"/>
</dbReference>
<reference evidence="2 3" key="1">
    <citation type="submission" date="2021-08" db="EMBL/GenBank/DDBJ databases">
        <title>Complete genome sequence of Leptospira kobayashii strain E30.</title>
        <authorList>
            <person name="Nakao R."/>
            <person name="Nakamura S."/>
            <person name="Masuzawa T."/>
            <person name="Koizumi N."/>
        </authorList>
    </citation>
    <scope>NUCLEOTIDE SEQUENCE [LARGE SCALE GENOMIC DNA]</scope>
    <source>
        <strain evidence="2 3">E30</strain>
    </source>
</reference>
<protein>
    <recommendedName>
        <fullName evidence="1">Sulfatase-modifying factor enzyme-like domain-containing protein</fullName>
    </recommendedName>
</protein>
<organism evidence="2 3">
    <name type="scientific">Leptospira kobayashii</name>
    <dbReference type="NCBI Taxonomy" id="1917830"/>
    <lineage>
        <taxon>Bacteria</taxon>
        <taxon>Pseudomonadati</taxon>
        <taxon>Spirochaetota</taxon>
        <taxon>Spirochaetia</taxon>
        <taxon>Leptospirales</taxon>
        <taxon>Leptospiraceae</taxon>
        <taxon>Leptospira</taxon>
    </lineage>
</organism>